<dbReference type="EMBL" id="MT010920">
    <property type="protein sequence ID" value="QJQ35234.1"/>
    <property type="molecule type" value="Genomic_DNA"/>
</dbReference>
<geneLocation type="mitochondrion" evidence="1"/>
<protein>
    <submittedName>
        <fullName evidence="1">Uncharacterized protein</fullName>
    </submittedName>
</protein>
<keyword evidence="1" id="KW-0496">Mitochondrion</keyword>
<evidence type="ECO:0000313" key="1">
    <source>
        <dbReference type="EMBL" id="QJQ35234.1"/>
    </source>
</evidence>
<reference evidence="1" key="2">
    <citation type="submission" date="2020-01" db="EMBL/GenBank/DDBJ databases">
        <authorList>
            <person name="Brankovics B."/>
            <person name="Van Diepeningen A.D."/>
            <person name="De Hoog G.S."/>
            <person name="Van Der Lee T.A.J."/>
            <person name="Waalwijk C."/>
        </authorList>
    </citation>
    <scope>NUCLEOTIDE SEQUENCE</scope>
    <source>
        <strain evidence="1">CBS 449.97</strain>
    </source>
</reference>
<organism evidence="1">
    <name type="scientific">Fusarium pseudocircinatum</name>
    <dbReference type="NCBI Taxonomy" id="56676"/>
    <lineage>
        <taxon>Eukaryota</taxon>
        <taxon>Fungi</taxon>
        <taxon>Dikarya</taxon>
        <taxon>Ascomycota</taxon>
        <taxon>Pezizomycotina</taxon>
        <taxon>Sordariomycetes</taxon>
        <taxon>Hypocreomycetidae</taxon>
        <taxon>Hypocreales</taxon>
        <taxon>Nectriaceae</taxon>
        <taxon>Fusarium</taxon>
        <taxon>Fusarium fujikuroi species complex</taxon>
    </lineage>
</organism>
<gene>
    <name evidence="1" type="primary">orf149</name>
</gene>
<accession>A0A6M4AZ63</accession>
<name>A0A6M4AZ63_9HYPO</name>
<reference evidence="1" key="1">
    <citation type="journal article" date="2020" name="Front. Microbiol.">
        <title>Detecting Introgression Between Members of the Fusarium fujikuroi and F. oxysporum Species Complexes by Comparative Mitogenomics.</title>
        <authorList>
            <person name="Brankovics B."/>
            <person name="van Diepeningen A.D."/>
            <person name="de Hoog G.S."/>
            <person name="van der Lee T.A.J."/>
            <person name="Waalwijk C."/>
        </authorList>
    </citation>
    <scope>NUCLEOTIDE SEQUENCE</scope>
    <source>
        <strain evidence="1">CBS 449.97</strain>
    </source>
</reference>
<dbReference type="AlphaFoldDB" id="A0A6M4AZ63"/>
<proteinExistence type="predicted"/>
<sequence length="149" mass="17531">MQPILTSELMTRSEISIFQSPVEYYVKLVALACAYIEFVLRKLKLPPHNLTIRQEKAFVRYLRGNSEAVERYIFGSRVEKEEDKLRDYLPAQEELAHECLYEDVNKSIHPFADPFRLRLAIEYESRRYEEYFIAKLPISAKQPPGIKMG</sequence>